<organism evidence="2 3">
    <name type="scientific">Polaribacter atrinae</name>
    <dbReference type="NCBI Taxonomy" id="1333662"/>
    <lineage>
        <taxon>Bacteria</taxon>
        <taxon>Pseudomonadati</taxon>
        <taxon>Bacteroidota</taxon>
        <taxon>Flavobacteriia</taxon>
        <taxon>Flavobacteriales</taxon>
        <taxon>Flavobacteriaceae</taxon>
    </lineage>
</organism>
<dbReference type="EMBL" id="LVWE01000058">
    <property type="protein sequence ID" value="OAD42831.1"/>
    <property type="molecule type" value="Genomic_DNA"/>
</dbReference>
<dbReference type="AlphaFoldDB" id="A0A176T590"/>
<dbReference type="Proteomes" id="UP000076923">
    <property type="component" value="Unassembled WGS sequence"/>
</dbReference>
<dbReference type="InterPro" id="IPR015915">
    <property type="entry name" value="Kelch-typ_b-propeller"/>
</dbReference>
<comment type="caution">
    <text evidence="2">The sequence shown here is derived from an EMBL/GenBank/DDBJ whole genome shotgun (WGS) entry which is preliminary data.</text>
</comment>
<feature type="chain" id="PRO_5008049686" evidence="1">
    <location>
        <begin position="29"/>
        <end position="335"/>
    </location>
</feature>
<dbReference type="Gene3D" id="2.120.10.80">
    <property type="entry name" value="Kelch-type beta propeller"/>
    <property type="match status" value="2"/>
</dbReference>
<gene>
    <name evidence="2" type="ORF">LPB303_14385</name>
</gene>
<dbReference type="STRING" id="1333662.LPB303_14385"/>
<proteinExistence type="predicted"/>
<keyword evidence="1" id="KW-0732">Signal</keyword>
<protein>
    <submittedName>
        <fullName evidence="2">Galactose oxidase</fullName>
    </submittedName>
</protein>
<sequence length="335" mass="37123">MKKTNLIQKSSILFLATLIMSLFFIGCSDDDDDDEYGNWVESSTFDGDSRANSVSFTIGSKGYLVTGYDGDDYLADTWEYNSDSDYWVKKAPFPGTARSGAVGFTINGKGYLGTGYDGVDKLNDFWEYDPNADTWTQKADFAGTARYGAIGFAIGNDGYIGTGYDGSEQKDFWKYDVASNTWEQSVGFGGQKRQNASVFTIDDVAYIGLGIHNGGYEEDFYAFNGTTWTRLTDLDDDEDDDDDYSILLSSGAAFSLDGKGYVTTGIAGSITTNSWEYSPATDTWEELPVFEGSARQNASTFTFDTKAFVLMGRSGTYYFDDVWEFRPNELENEDD</sequence>
<name>A0A176T590_9FLAO</name>
<keyword evidence="3" id="KW-1185">Reference proteome</keyword>
<evidence type="ECO:0000313" key="3">
    <source>
        <dbReference type="Proteomes" id="UP000076923"/>
    </source>
</evidence>
<reference evidence="2 3" key="1">
    <citation type="submission" date="2016-02" db="EMBL/GenBank/DDBJ databases">
        <title>Draft genome sequence of Polaribacter atrinae KACC17473.</title>
        <authorList>
            <person name="Shin S.-K."/>
            <person name="Yi H."/>
        </authorList>
    </citation>
    <scope>NUCLEOTIDE SEQUENCE [LARGE SCALE GENOMIC DNA]</scope>
    <source>
        <strain evidence="2 3">KACC 17473</strain>
    </source>
</reference>
<dbReference type="PROSITE" id="PS51257">
    <property type="entry name" value="PROKAR_LIPOPROTEIN"/>
    <property type="match status" value="1"/>
</dbReference>
<dbReference type="Pfam" id="PF24681">
    <property type="entry name" value="Kelch_KLHDC2_KLHL20_DRC7"/>
    <property type="match status" value="1"/>
</dbReference>
<evidence type="ECO:0000256" key="1">
    <source>
        <dbReference type="SAM" id="SignalP"/>
    </source>
</evidence>
<dbReference type="RefSeq" id="WP_068451664.1">
    <property type="nucleotide sequence ID" value="NZ_CP150660.1"/>
</dbReference>
<dbReference type="PANTHER" id="PTHR45632">
    <property type="entry name" value="LD33804P"/>
    <property type="match status" value="1"/>
</dbReference>
<dbReference type="OrthoDB" id="103335at2"/>
<dbReference type="SUPFAM" id="SSF117281">
    <property type="entry name" value="Kelch motif"/>
    <property type="match status" value="1"/>
</dbReference>
<feature type="signal peptide" evidence="1">
    <location>
        <begin position="1"/>
        <end position="28"/>
    </location>
</feature>
<accession>A0A176T590</accession>
<evidence type="ECO:0000313" key="2">
    <source>
        <dbReference type="EMBL" id="OAD42831.1"/>
    </source>
</evidence>